<comment type="caution">
    <text evidence="3">The sequence shown here is derived from an EMBL/GenBank/DDBJ whole genome shotgun (WGS) entry which is preliminary data.</text>
</comment>
<dbReference type="SUPFAM" id="SSF56519">
    <property type="entry name" value="Penicillin binding protein dimerisation domain"/>
    <property type="match status" value="1"/>
</dbReference>
<gene>
    <name evidence="3" type="ORF">F0L68_09645</name>
</gene>
<dbReference type="PANTHER" id="PTHR30627">
    <property type="entry name" value="PEPTIDOGLYCAN D,D-TRANSPEPTIDASE"/>
    <property type="match status" value="1"/>
</dbReference>
<evidence type="ECO:0000313" key="4">
    <source>
        <dbReference type="Proteomes" id="UP000323454"/>
    </source>
</evidence>
<dbReference type="Pfam" id="PF21922">
    <property type="entry name" value="PBP_dimer_2"/>
    <property type="match status" value="1"/>
</dbReference>
<dbReference type="Proteomes" id="UP000323454">
    <property type="component" value="Unassembled WGS sequence"/>
</dbReference>
<reference evidence="3 4" key="2">
    <citation type="submission" date="2019-09" db="EMBL/GenBank/DDBJ databases">
        <authorList>
            <person name="Jin C."/>
        </authorList>
    </citation>
    <scope>NUCLEOTIDE SEQUENCE [LARGE SCALE GENOMIC DNA]</scope>
    <source>
        <strain evidence="3 4">AN110305</strain>
    </source>
</reference>
<dbReference type="EMBL" id="VUOB01000015">
    <property type="protein sequence ID" value="KAA2263736.1"/>
    <property type="molecule type" value="Genomic_DNA"/>
</dbReference>
<reference evidence="3 4" key="1">
    <citation type="submission" date="2019-09" db="EMBL/GenBank/DDBJ databases">
        <title>Goodfellowia gen. nov., a new genus of the Pseudonocardineae related to Actinoalloteichus, containing Goodfellowia coeruleoviolacea gen. nov., comb. nov. gen. nov., comb. nov.</title>
        <authorList>
            <person name="Labeda D."/>
        </authorList>
    </citation>
    <scope>NUCLEOTIDE SEQUENCE [LARGE SCALE GENOMIC DNA]</scope>
    <source>
        <strain evidence="3 4">AN110305</strain>
    </source>
</reference>
<sequence>MNTPLRRVGLAMMVMIVLLLANATYVQVIKADDYRKDPRNQRVLLDEYARQRGQIIAGDNKTQLANVTGTTDRLRYLRTYPNGALYAPVTGYYSTIYSSNGIEHAEDDVLNGSDDRLFVRRLSDLITGRDPRGGSVQTSINTAAQQAAYTALTSRGLTGAVVAIDPKTGQILASVSTPSYDPNRLASHDGTEQKKAWTEYTDPNGPQPMLNRAVTATYPPGSTFKLVVTAAALADGKNKDTQLTAAPTIDINKNTKLENYNGSTCGSGQTASLQDALALSCNTAFAQLAHDLGPDKLRDQAAKFGIGQNGLQVPLPVSRSCIGPTVPSDNCMTIADSDALYSTGIGQRDVSLTPLENAEIAATIANGGQRMQPNMVKAILGPDLSPVETTKPVVAGQAMSSDDAATLRDMMIKSEQHTGGEGQLSGVTIASKTGTAEHGTDPRHTPPHAWYVAFDASTPGGPKVAVAVIVENGGDRGLGATGGKVAAPIGRAVIGAILGGGG</sequence>
<dbReference type="RefSeq" id="WP_149849148.1">
    <property type="nucleotide sequence ID" value="NZ_VUOB01000015.1"/>
</dbReference>
<evidence type="ECO:0000313" key="3">
    <source>
        <dbReference type="EMBL" id="KAA2263736.1"/>
    </source>
</evidence>
<dbReference type="Gene3D" id="3.40.710.10">
    <property type="entry name" value="DD-peptidase/beta-lactamase superfamily"/>
    <property type="match status" value="1"/>
</dbReference>
<dbReference type="SUPFAM" id="SSF56601">
    <property type="entry name" value="beta-lactamase/transpeptidase-like"/>
    <property type="match status" value="1"/>
</dbReference>
<dbReference type="PANTHER" id="PTHR30627:SF24">
    <property type="entry name" value="PENICILLIN-BINDING PROTEIN 4B"/>
    <property type="match status" value="1"/>
</dbReference>
<accession>A0A5B2XKB5</accession>
<protein>
    <submittedName>
        <fullName evidence="3">Penicillin-binding protein 2</fullName>
    </submittedName>
</protein>
<name>A0A5B2XKB5_9PSEU</name>
<keyword evidence="4" id="KW-1185">Reference proteome</keyword>
<dbReference type="GO" id="GO:0071555">
    <property type="term" value="P:cell wall organization"/>
    <property type="evidence" value="ECO:0007669"/>
    <property type="project" value="TreeGrafter"/>
</dbReference>
<dbReference type="GO" id="GO:0008658">
    <property type="term" value="F:penicillin binding"/>
    <property type="evidence" value="ECO:0007669"/>
    <property type="project" value="InterPro"/>
</dbReference>
<dbReference type="InterPro" id="IPR054120">
    <property type="entry name" value="PBPA_dimer"/>
</dbReference>
<dbReference type="InterPro" id="IPR001460">
    <property type="entry name" value="PCN-bd_Tpept"/>
</dbReference>
<organism evidence="3 4">
    <name type="scientific">Solihabitans fulvus</name>
    <dbReference type="NCBI Taxonomy" id="1892852"/>
    <lineage>
        <taxon>Bacteria</taxon>
        <taxon>Bacillati</taxon>
        <taxon>Actinomycetota</taxon>
        <taxon>Actinomycetes</taxon>
        <taxon>Pseudonocardiales</taxon>
        <taxon>Pseudonocardiaceae</taxon>
        <taxon>Solihabitans</taxon>
    </lineage>
</organism>
<dbReference type="OrthoDB" id="9766847at2"/>
<dbReference type="GO" id="GO:0071972">
    <property type="term" value="F:peptidoglycan L,D-transpeptidase activity"/>
    <property type="evidence" value="ECO:0007669"/>
    <property type="project" value="TreeGrafter"/>
</dbReference>
<feature type="domain" description="Penicillin-binding protein transpeptidase" evidence="1">
    <location>
        <begin position="159"/>
        <end position="494"/>
    </location>
</feature>
<dbReference type="Gene3D" id="3.90.1310.10">
    <property type="entry name" value="Penicillin-binding protein 2a (Domain 2)"/>
    <property type="match status" value="1"/>
</dbReference>
<dbReference type="InterPro" id="IPR050515">
    <property type="entry name" value="Beta-lactam/transpept"/>
</dbReference>
<dbReference type="Pfam" id="PF00905">
    <property type="entry name" value="Transpeptidase"/>
    <property type="match status" value="1"/>
</dbReference>
<dbReference type="AlphaFoldDB" id="A0A5B2XKB5"/>
<dbReference type="InterPro" id="IPR012338">
    <property type="entry name" value="Beta-lactam/transpept-like"/>
</dbReference>
<evidence type="ECO:0000259" key="1">
    <source>
        <dbReference type="Pfam" id="PF00905"/>
    </source>
</evidence>
<evidence type="ECO:0000259" key="2">
    <source>
        <dbReference type="Pfam" id="PF21922"/>
    </source>
</evidence>
<dbReference type="GO" id="GO:0005886">
    <property type="term" value="C:plasma membrane"/>
    <property type="evidence" value="ECO:0007669"/>
    <property type="project" value="TreeGrafter"/>
</dbReference>
<dbReference type="InterPro" id="IPR036138">
    <property type="entry name" value="PBP_dimer_sf"/>
</dbReference>
<feature type="domain" description="Penicillin binding protein A dimerisation" evidence="2">
    <location>
        <begin position="52"/>
        <end position="136"/>
    </location>
</feature>
<proteinExistence type="predicted"/>